<dbReference type="InterPro" id="IPR007627">
    <property type="entry name" value="RNA_pol_sigma70_r2"/>
</dbReference>
<dbReference type="InterPro" id="IPR039425">
    <property type="entry name" value="RNA_pol_sigma-70-like"/>
</dbReference>
<evidence type="ECO:0000256" key="1">
    <source>
        <dbReference type="ARBA" id="ARBA00010641"/>
    </source>
</evidence>
<proteinExistence type="inferred from homology"/>
<dbReference type="InterPro" id="IPR013324">
    <property type="entry name" value="RNA_pol_sigma_r3/r4-like"/>
</dbReference>
<reference evidence="8 9" key="1">
    <citation type="submission" date="2021-01" db="EMBL/GenBank/DDBJ databases">
        <title>Whole genome shotgun sequence of Actinoplanes couchii NBRC 106145.</title>
        <authorList>
            <person name="Komaki H."/>
            <person name="Tamura T."/>
        </authorList>
    </citation>
    <scope>NUCLEOTIDE SEQUENCE [LARGE SCALE GENOMIC DNA]</scope>
    <source>
        <strain evidence="8 9">NBRC 106145</strain>
    </source>
</reference>
<accession>A0ABQ3XP12</accession>
<dbReference type="Gene3D" id="1.10.1740.10">
    <property type="match status" value="1"/>
</dbReference>
<dbReference type="PANTHER" id="PTHR43133:SF52">
    <property type="entry name" value="ECF RNA POLYMERASE SIGMA FACTOR SIGL"/>
    <property type="match status" value="1"/>
</dbReference>
<sequence length="173" mass="19620">MARPKNAPDDTQERLRVIVQEQGPTLTRYALGLTAGNRAMAEDLVQEALVRAWRSIRTVPDDENGSRRWMFTVLRRLVIDDFRRRRHRPAVYGRADVATTAEADGSVLVIAEDSLRGAARRLSDGQRAVLFQVFYEDRPVDEVAGRLGIPVGTVRSRLHYGLRTLRRAVLDQQ</sequence>
<evidence type="ECO:0000256" key="4">
    <source>
        <dbReference type="ARBA" id="ARBA00023125"/>
    </source>
</evidence>
<evidence type="ECO:0000256" key="3">
    <source>
        <dbReference type="ARBA" id="ARBA00023082"/>
    </source>
</evidence>
<evidence type="ECO:0000313" key="9">
    <source>
        <dbReference type="Proteomes" id="UP000612282"/>
    </source>
</evidence>
<name>A0ABQ3XP12_9ACTN</name>
<dbReference type="Proteomes" id="UP000612282">
    <property type="component" value="Unassembled WGS sequence"/>
</dbReference>
<dbReference type="Pfam" id="PF04542">
    <property type="entry name" value="Sigma70_r2"/>
    <property type="match status" value="1"/>
</dbReference>
<evidence type="ECO:0000256" key="5">
    <source>
        <dbReference type="ARBA" id="ARBA00023163"/>
    </source>
</evidence>
<protein>
    <submittedName>
        <fullName evidence="8">RNA polymerase sigma factor</fullName>
    </submittedName>
</protein>
<evidence type="ECO:0000313" key="8">
    <source>
        <dbReference type="EMBL" id="GID60172.1"/>
    </source>
</evidence>
<dbReference type="InterPro" id="IPR013325">
    <property type="entry name" value="RNA_pol_sigma_r2"/>
</dbReference>
<keyword evidence="5" id="KW-0804">Transcription</keyword>
<dbReference type="RefSeq" id="WP_203806935.1">
    <property type="nucleotide sequence ID" value="NZ_BAAAQE010000094.1"/>
</dbReference>
<dbReference type="CDD" id="cd06171">
    <property type="entry name" value="Sigma70_r4"/>
    <property type="match status" value="1"/>
</dbReference>
<dbReference type="InterPro" id="IPR007630">
    <property type="entry name" value="RNA_pol_sigma70_r4"/>
</dbReference>
<dbReference type="EMBL" id="BOMG01000104">
    <property type="protein sequence ID" value="GID60172.1"/>
    <property type="molecule type" value="Genomic_DNA"/>
</dbReference>
<organism evidence="8 9">
    <name type="scientific">Actinoplanes couchii</name>
    <dbReference type="NCBI Taxonomy" id="403638"/>
    <lineage>
        <taxon>Bacteria</taxon>
        <taxon>Bacillati</taxon>
        <taxon>Actinomycetota</taxon>
        <taxon>Actinomycetes</taxon>
        <taxon>Micromonosporales</taxon>
        <taxon>Micromonosporaceae</taxon>
        <taxon>Actinoplanes</taxon>
    </lineage>
</organism>
<comment type="caution">
    <text evidence="8">The sequence shown here is derived from an EMBL/GenBank/DDBJ whole genome shotgun (WGS) entry which is preliminary data.</text>
</comment>
<dbReference type="InterPro" id="IPR014284">
    <property type="entry name" value="RNA_pol_sigma-70_dom"/>
</dbReference>
<keyword evidence="3" id="KW-0731">Sigma factor</keyword>
<comment type="similarity">
    <text evidence="1">Belongs to the sigma-70 factor family. ECF subfamily.</text>
</comment>
<dbReference type="Gene3D" id="1.10.10.10">
    <property type="entry name" value="Winged helix-like DNA-binding domain superfamily/Winged helix DNA-binding domain"/>
    <property type="match status" value="1"/>
</dbReference>
<dbReference type="SUPFAM" id="SSF88659">
    <property type="entry name" value="Sigma3 and sigma4 domains of RNA polymerase sigma factors"/>
    <property type="match status" value="1"/>
</dbReference>
<evidence type="ECO:0000256" key="2">
    <source>
        <dbReference type="ARBA" id="ARBA00023015"/>
    </source>
</evidence>
<keyword evidence="4" id="KW-0238">DNA-binding</keyword>
<gene>
    <name evidence="8" type="primary">rpoE_13</name>
    <name evidence="8" type="ORF">Aco03nite_085760</name>
</gene>
<feature type="domain" description="RNA polymerase sigma-70 region 2" evidence="6">
    <location>
        <begin position="19"/>
        <end position="87"/>
    </location>
</feature>
<dbReference type="Pfam" id="PF04545">
    <property type="entry name" value="Sigma70_r4"/>
    <property type="match status" value="1"/>
</dbReference>
<dbReference type="NCBIfam" id="TIGR02937">
    <property type="entry name" value="sigma70-ECF"/>
    <property type="match status" value="1"/>
</dbReference>
<evidence type="ECO:0000259" key="6">
    <source>
        <dbReference type="Pfam" id="PF04542"/>
    </source>
</evidence>
<dbReference type="PANTHER" id="PTHR43133">
    <property type="entry name" value="RNA POLYMERASE ECF-TYPE SIGMA FACTO"/>
    <property type="match status" value="1"/>
</dbReference>
<dbReference type="SUPFAM" id="SSF88946">
    <property type="entry name" value="Sigma2 domain of RNA polymerase sigma factors"/>
    <property type="match status" value="1"/>
</dbReference>
<dbReference type="InterPro" id="IPR036388">
    <property type="entry name" value="WH-like_DNA-bd_sf"/>
</dbReference>
<evidence type="ECO:0000259" key="7">
    <source>
        <dbReference type="Pfam" id="PF04545"/>
    </source>
</evidence>
<keyword evidence="9" id="KW-1185">Reference proteome</keyword>
<feature type="domain" description="RNA polymerase sigma-70 region 4" evidence="7">
    <location>
        <begin position="121"/>
        <end position="166"/>
    </location>
</feature>
<keyword evidence="2" id="KW-0805">Transcription regulation</keyword>